<protein>
    <recommendedName>
        <fullName evidence="3">C2H2-type domain-containing protein</fullName>
    </recommendedName>
</protein>
<dbReference type="EMBL" id="QDKL01000001">
    <property type="protein sequence ID" value="RZF22412.1"/>
    <property type="molecule type" value="Genomic_DNA"/>
</dbReference>
<evidence type="ECO:0008006" key="3">
    <source>
        <dbReference type="Google" id="ProtNLM"/>
    </source>
</evidence>
<dbReference type="RefSeq" id="WP_114705357.1">
    <property type="nucleotide sequence ID" value="NZ_QDKL01000001.1"/>
</dbReference>
<keyword evidence="2" id="KW-1185">Reference proteome</keyword>
<sequence>MKERSVKVENFVRYFGEIEDVKKQIECCPKCGAKFTVTHLADHDNLYIHEEVTCENCTYGTEETLHILN</sequence>
<proteinExistence type="predicted"/>
<dbReference type="Proteomes" id="UP000443582">
    <property type="component" value="Unassembled WGS sequence"/>
</dbReference>
<evidence type="ECO:0000313" key="2">
    <source>
        <dbReference type="Proteomes" id="UP000443582"/>
    </source>
</evidence>
<comment type="caution">
    <text evidence="1">The sequence shown here is derived from an EMBL/GenBank/DDBJ whole genome shotgun (WGS) entry which is preliminary data.</text>
</comment>
<evidence type="ECO:0000313" key="1">
    <source>
        <dbReference type="EMBL" id="RZF22412.1"/>
    </source>
</evidence>
<name>A0ABY0IHK2_9BACT</name>
<accession>A0ABY0IHK2</accession>
<reference evidence="2" key="1">
    <citation type="journal article" date="2019" name="Int. J. Syst. Evol. Microbiol.">
        <title>Halobacteriovorax valvorus sp. nov., a novel prokaryotic predator isolated from coastal seawater of China.</title>
        <authorList>
            <person name="Chen M.-X."/>
        </authorList>
    </citation>
    <scope>NUCLEOTIDE SEQUENCE [LARGE SCALE GENOMIC DNA]</scope>
    <source>
        <strain evidence="2">BL9</strain>
    </source>
</reference>
<gene>
    <name evidence="1" type="ORF">DAY19_01175</name>
</gene>
<organism evidence="1 2">
    <name type="scientific">Halobacteriovorax vibrionivorans</name>
    <dbReference type="NCBI Taxonomy" id="2152716"/>
    <lineage>
        <taxon>Bacteria</taxon>
        <taxon>Pseudomonadati</taxon>
        <taxon>Bdellovibrionota</taxon>
        <taxon>Bacteriovoracia</taxon>
        <taxon>Bacteriovoracales</taxon>
        <taxon>Halobacteriovoraceae</taxon>
        <taxon>Halobacteriovorax</taxon>
    </lineage>
</organism>